<reference evidence="2 3" key="1">
    <citation type="journal article" date="2012" name="Stand. Genomic Sci.">
        <title>Genome sequence of the soil bacterium Saccharomonospora azurea type strain (NA-128(T)).</title>
        <authorList>
            <person name="Klenk H.P."/>
            <person name="Held B."/>
            <person name="Lucas S."/>
            <person name="Lapidus A."/>
            <person name="Copeland A."/>
            <person name="Hammon N."/>
            <person name="Pitluck S."/>
            <person name="Goodwin L.A."/>
            <person name="Han C."/>
            <person name="Tapia R."/>
            <person name="Brambilla E.M."/>
            <person name="Potter G."/>
            <person name="Land M."/>
            <person name="Ivanova N."/>
            <person name="Rohde M."/>
            <person name="Goker M."/>
            <person name="Detter J.C."/>
            <person name="Kyrpides N.C."/>
            <person name="Woyke T."/>
        </authorList>
    </citation>
    <scope>NUCLEOTIDE SEQUENCE [LARGE SCALE GENOMIC DNA]</scope>
    <source>
        <strain evidence="2 3">NA-128</strain>
    </source>
</reference>
<dbReference type="Pfam" id="PF05534">
    <property type="entry name" value="HicB"/>
    <property type="match status" value="1"/>
</dbReference>
<name>H8G5E5_9PSEU</name>
<feature type="region of interest" description="Disordered" evidence="1">
    <location>
        <begin position="143"/>
        <end position="184"/>
    </location>
</feature>
<dbReference type="RefSeq" id="WP_005439652.1">
    <property type="nucleotide sequence ID" value="NZ_CM001466.1"/>
</dbReference>
<dbReference type="InterPro" id="IPR008651">
    <property type="entry name" value="Uncharacterised_HicB"/>
</dbReference>
<dbReference type="HOGENOM" id="CLU_105073_1_0_11"/>
<dbReference type="OrthoDB" id="5193907at2"/>
<proteinExistence type="predicted"/>
<dbReference type="GO" id="GO:0006355">
    <property type="term" value="P:regulation of DNA-templated transcription"/>
    <property type="evidence" value="ECO:0007669"/>
    <property type="project" value="InterPro"/>
</dbReference>
<sequence>MDLNPYLATLRESLATTAGAGDEQLQRAAAVLSAALEPAARLTLMNAMSDLAAEITAQLPDHVVEVRLDGRDVRVVVSGDSPEPPEAPEPPPPPPPPPPGDSGDISRMTLRLFEHLKSQAEQAAAAQGVSLNTFVQQAVQGALAGKPSGGPPFGHHHRHRRGGSGEGRGPNPRGGAHLHGWVRG</sequence>
<feature type="compositionally biased region" description="Pro residues" evidence="1">
    <location>
        <begin position="82"/>
        <end position="100"/>
    </location>
</feature>
<dbReference type="EMBL" id="CM001466">
    <property type="protein sequence ID" value="EHY88181.1"/>
    <property type="molecule type" value="Genomic_DNA"/>
</dbReference>
<evidence type="ECO:0000313" key="3">
    <source>
        <dbReference type="Proteomes" id="UP000004705"/>
    </source>
</evidence>
<organism evidence="2 3">
    <name type="scientific">Saccharomonospora azurea NA-128</name>
    <dbReference type="NCBI Taxonomy" id="882081"/>
    <lineage>
        <taxon>Bacteria</taxon>
        <taxon>Bacillati</taxon>
        <taxon>Actinomycetota</taxon>
        <taxon>Actinomycetes</taxon>
        <taxon>Pseudonocardiales</taxon>
        <taxon>Pseudonocardiaceae</taxon>
        <taxon>Saccharomonospora</taxon>
    </lineage>
</organism>
<dbReference type="InterPro" id="IPR010985">
    <property type="entry name" value="Ribbon_hlx_hlx"/>
</dbReference>
<feature type="region of interest" description="Disordered" evidence="1">
    <location>
        <begin position="76"/>
        <end position="106"/>
    </location>
</feature>
<accession>H8G5E5</accession>
<keyword evidence="3" id="KW-1185">Reference proteome</keyword>
<evidence type="ECO:0000313" key="2">
    <source>
        <dbReference type="EMBL" id="EHY88181.1"/>
    </source>
</evidence>
<gene>
    <name evidence="2" type="ORF">SacazDRAFT_01245</name>
</gene>
<dbReference type="SUPFAM" id="SSF47598">
    <property type="entry name" value="Ribbon-helix-helix"/>
    <property type="match status" value="1"/>
</dbReference>
<protein>
    <submittedName>
        <fullName evidence="2">Protein encoded in hypervariable junctions of pilus gene clusters</fullName>
    </submittedName>
</protein>
<dbReference type="Proteomes" id="UP000004705">
    <property type="component" value="Chromosome"/>
</dbReference>
<evidence type="ECO:0000256" key="1">
    <source>
        <dbReference type="SAM" id="MobiDB-lite"/>
    </source>
</evidence>
<dbReference type="AlphaFoldDB" id="H8G5E5"/>